<evidence type="ECO:0000313" key="2">
    <source>
        <dbReference type="Proteomes" id="UP000247790"/>
    </source>
</evidence>
<comment type="caution">
    <text evidence="1">The sequence shown here is derived from an EMBL/GenBank/DDBJ whole genome shotgun (WGS) entry which is preliminary data.</text>
</comment>
<accession>A0A2V4VS96</accession>
<gene>
    <name evidence="1" type="ORF">DFQ00_106335</name>
</gene>
<dbReference type="AlphaFoldDB" id="A0A2V4VS96"/>
<proteinExistence type="predicted"/>
<protein>
    <submittedName>
        <fullName evidence="1">Uncharacterized protein</fullName>
    </submittedName>
</protein>
<reference evidence="1 2" key="1">
    <citation type="submission" date="2018-06" db="EMBL/GenBank/DDBJ databases">
        <title>Genomic Encyclopedia of Type Strains, Phase III (KMG-III): the genomes of soil and plant-associated and newly described type strains.</title>
        <authorList>
            <person name="Whitman W."/>
        </authorList>
    </citation>
    <scope>NUCLEOTIDE SEQUENCE [LARGE SCALE GENOMIC DNA]</scope>
    <source>
        <strain evidence="1 2">CECT 7022</strain>
    </source>
</reference>
<organism evidence="1 2">
    <name type="scientific">Paenibacillus barcinonensis</name>
    <dbReference type="NCBI Taxonomy" id="198119"/>
    <lineage>
        <taxon>Bacteria</taxon>
        <taxon>Bacillati</taxon>
        <taxon>Bacillota</taxon>
        <taxon>Bacilli</taxon>
        <taxon>Bacillales</taxon>
        <taxon>Paenibacillaceae</taxon>
        <taxon>Paenibacillus</taxon>
    </lineage>
</organism>
<dbReference type="Proteomes" id="UP000247790">
    <property type="component" value="Unassembled WGS sequence"/>
</dbReference>
<dbReference type="EMBL" id="QJSW01000006">
    <property type="protein sequence ID" value="PYE49349.1"/>
    <property type="molecule type" value="Genomic_DNA"/>
</dbReference>
<name>A0A2V4VS96_PAEBA</name>
<evidence type="ECO:0000313" key="1">
    <source>
        <dbReference type="EMBL" id="PYE49349.1"/>
    </source>
</evidence>
<sequence>MKVPRILHSNTAKLMNVNIINWYTAKVIVIQKPHTCDE</sequence>